<proteinExistence type="predicted"/>
<dbReference type="EMBL" id="CADCVH010000051">
    <property type="protein sequence ID" value="CAA9455880.1"/>
    <property type="molecule type" value="Genomic_DNA"/>
</dbReference>
<organism evidence="1">
    <name type="scientific">uncultured Rubrobacteraceae bacterium</name>
    <dbReference type="NCBI Taxonomy" id="349277"/>
    <lineage>
        <taxon>Bacteria</taxon>
        <taxon>Bacillati</taxon>
        <taxon>Actinomycetota</taxon>
        <taxon>Rubrobacteria</taxon>
        <taxon>Rubrobacterales</taxon>
        <taxon>Rubrobacteraceae</taxon>
        <taxon>environmental samples</taxon>
    </lineage>
</organism>
<reference evidence="1" key="1">
    <citation type="submission" date="2020-02" db="EMBL/GenBank/DDBJ databases">
        <authorList>
            <person name="Meier V. D."/>
        </authorList>
    </citation>
    <scope>NUCLEOTIDE SEQUENCE</scope>
    <source>
        <strain evidence="1">AVDCRST_MAG02</strain>
    </source>
</reference>
<gene>
    <name evidence="1" type="ORF">AVDCRST_MAG02-1618</name>
</gene>
<dbReference type="AlphaFoldDB" id="A0A6J4R390"/>
<protein>
    <submittedName>
        <fullName evidence="1">Uncharacterized protein</fullName>
    </submittedName>
</protein>
<sequence>MSYRPFFLLLFTGVRGRVVLRSSFAGSCIVRARRARVRYP</sequence>
<accession>A0A6J4R390</accession>
<name>A0A6J4R390_9ACTN</name>
<evidence type="ECO:0000313" key="1">
    <source>
        <dbReference type="EMBL" id="CAA9455880.1"/>
    </source>
</evidence>